<feature type="non-terminal residue" evidence="1">
    <location>
        <position position="1"/>
    </location>
</feature>
<dbReference type="AlphaFoldDB" id="X1NPQ0"/>
<reference evidence="1" key="1">
    <citation type="journal article" date="2014" name="Front. Microbiol.">
        <title>High frequency of phylogenetically diverse reductive dehalogenase-homologous genes in deep subseafloor sedimentary metagenomes.</title>
        <authorList>
            <person name="Kawai M."/>
            <person name="Futagami T."/>
            <person name="Toyoda A."/>
            <person name="Takaki Y."/>
            <person name="Nishi S."/>
            <person name="Hori S."/>
            <person name="Arai W."/>
            <person name="Tsubouchi T."/>
            <person name="Morono Y."/>
            <person name="Uchiyama I."/>
            <person name="Ito T."/>
            <person name="Fujiyama A."/>
            <person name="Inagaki F."/>
            <person name="Takami H."/>
        </authorList>
    </citation>
    <scope>NUCLEOTIDE SEQUENCE</scope>
    <source>
        <strain evidence="1">Expedition CK06-06</strain>
    </source>
</reference>
<gene>
    <name evidence="1" type="ORF">S06H3_29055</name>
</gene>
<comment type="caution">
    <text evidence="1">The sequence shown here is derived from an EMBL/GenBank/DDBJ whole genome shotgun (WGS) entry which is preliminary data.</text>
</comment>
<name>X1NPQ0_9ZZZZ</name>
<sequence>PLSEPLLYDVTEGHLMGLHGLQVYNLFMDSKTQLKPVNQLIVAIFRAGYQISYAGSSADPAA</sequence>
<dbReference type="EMBL" id="BARV01017004">
    <property type="protein sequence ID" value="GAI32191.1"/>
    <property type="molecule type" value="Genomic_DNA"/>
</dbReference>
<protein>
    <submittedName>
        <fullName evidence="1">Uncharacterized protein</fullName>
    </submittedName>
</protein>
<organism evidence="1">
    <name type="scientific">marine sediment metagenome</name>
    <dbReference type="NCBI Taxonomy" id="412755"/>
    <lineage>
        <taxon>unclassified sequences</taxon>
        <taxon>metagenomes</taxon>
        <taxon>ecological metagenomes</taxon>
    </lineage>
</organism>
<proteinExistence type="predicted"/>
<accession>X1NPQ0</accession>
<evidence type="ECO:0000313" key="1">
    <source>
        <dbReference type="EMBL" id="GAI32191.1"/>
    </source>
</evidence>